<dbReference type="RefSeq" id="WP_120526406.1">
    <property type="nucleotide sequence ID" value="NZ_JABFJV010000167.1"/>
</dbReference>
<evidence type="ECO:0000313" key="1">
    <source>
        <dbReference type="EMBL" id="NOK36512.1"/>
    </source>
</evidence>
<keyword evidence="2" id="KW-1185">Reference proteome</keyword>
<reference evidence="1 2" key="1">
    <citation type="submission" date="2020-05" db="EMBL/GenBank/DDBJ databases">
        <authorList>
            <person name="Whitworth D."/>
        </authorList>
    </citation>
    <scope>NUCLEOTIDE SEQUENCE [LARGE SCALE GENOMIC DNA]</scope>
    <source>
        <strain evidence="1 2">AB043B</strain>
    </source>
</reference>
<evidence type="ECO:0000313" key="2">
    <source>
        <dbReference type="Proteomes" id="UP000563426"/>
    </source>
</evidence>
<proteinExistence type="predicted"/>
<dbReference type="AlphaFoldDB" id="A0A3A8IAP9"/>
<dbReference type="Proteomes" id="UP000563426">
    <property type="component" value="Unassembled WGS sequence"/>
</dbReference>
<comment type="caution">
    <text evidence="1">The sequence shown here is derived from an EMBL/GenBank/DDBJ whole genome shotgun (WGS) entry which is preliminary data.</text>
</comment>
<protein>
    <submittedName>
        <fullName evidence="1">Uncharacterized protein</fullName>
    </submittedName>
</protein>
<name>A0A3A8IAP9_9BACT</name>
<accession>A0A3A8IAP9</accession>
<sequence length="78" mass="8229">MALLSNLLGALSGSRRSVFTGGGWNRGRSAYGRRPIGYGYRGRQSSGAGGSLGRMVLAGLGAYGLRRFMNSRSRPAGY</sequence>
<gene>
    <name evidence="1" type="ORF">HMI49_25210</name>
</gene>
<dbReference type="OrthoDB" id="5524617at2"/>
<dbReference type="EMBL" id="JABFJV010000167">
    <property type="protein sequence ID" value="NOK36512.1"/>
    <property type="molecule type" value="Genomic_DNA"/>
</dbReference>
<organism evidence="1 2">
    <name type="scientific">Corallococcus exercitus</name>
    <dbReference type="NCBI Taxonomy" id="2316736"/>
    <lineage>
        <taxon>Bacteria</taxon>
        <taxon>Pseudomonadati</taxon>
        <taxon>Myxococcota</taxon>
        <taxon>Myxococcia</taxon>
        <taxon>Myxococcales</taxon>
        <taxon>Cystobacterineae</taxon>
        <taxon>Myxococcaceae</taxon>
        <taxon>Corallococcus</taxon>
    </lineage>
</organism>